<feature type="domain" description="HTH araC/xylS-type" evidence="4">
    <location>
        <begin position="199"/>
        <end position="297"/>
    </location>
</feature>
<dbReference type="InterPro" id="IPR018062">
    <property type="entry name" value="HTH_AraC-typ_CS"/>
</dbReference>
<dbReference type="Pfam" id="PF10114">
    <property type="entry name" value="PocR"/>
    <property type="match status" value="1"/>
</dbReference>
<keyword evidence="6" id="KW-1185">Reference proteome</keyword>
<dbReference type="EMBL" id="CP094929">
    <property type="protein sequence ID" value="UOM51506.1"/>
    <property type="molecule type" value="Genomic_DNA"/>
</dbReference>
<keyword evidence="2" id="KW-0238">DNA-binding</keyword>
<dbReference type="PANTHER" id="PTHR43280:SF28">
    <property type="entry name" value="HTH-TYPE TRANSCRIPTIONAL ACTIVATOR RHAS"/>
    <property type="match status" value="1"/>
</dbReference>
<protein>
    <submittedName>
        <fullName evidence="5">Helix-turn-helix domain-containing protein</fullName>
    </submittedName>
</protein>
<organism evidence="5 6">
    <name type="scientific">Sphaerochaeta associata</name>
    <dbReference type="NCBI Taxonomy" id="1129264"/>
    <lineage>
        <taxon>Bacteria</taxon>
        <taxon>Pseudomonadati</taxon>
        <taxon>Spirochaetota</taxon>
        <taxon>Spirochaetia</taxon>
        <taxon>Spirochaetales</taxon>
        <taxon>Sphaerochaetaceae</taxon>
        <taxon>Sphaerochaeta</taxon>
    </lineage>
</organism>
<reference evidence="6" key="1">
    <citation type="journal article" date="2024" name="J Bioinform Genom">
        <title>Complete genome sequence of the type strain bacterium Sphaerochaeta associata GLS2t (VKM B-2742)t.</title>
        <authorList>
            <person name="Troshina O.Y."/>
            <person name="Tepeeva A.N."/>
            <person name="Arzamasceva V.O."/>
            <person name="Whitman W.B."/>
            <person name="Varghese N."/>
            <person name="Shapiro N."/>
            <person name="Woyke T."/>
            <person name="Kripides N.C."/>
            <person name="Vasilenko O.V."/>
        </authorList>
    </citation>
    <scope>NUCLEOTIDE SEQUENCE [LARGE SCALE GENOMIC DNA]</scope>
    <source>
        <strain evidence="6">GLS2T</strain>
    </source>
</reference>
<dbReference type="RefSeq" id="WP_244772912.1">
    <property type="nucleotide sequence ID" value="NZ_CP094929.1"/>
</dbReference>
<dbReference type="SUPFAM" id="SSF46689">
    <property type="entry name" value="Homeodomain-like"/>
    <property type="match status" value="2"/>
</dbReference>
<dbReference type="PROSITE" id="PS01124">
    <property type="entry name" value="HTH_ARAC_FAMILY_2"/>
    <property type="match status" value="1"/>
</dbReference>
<evidence type="ECO:0000256" key="3">
    <source>
        <dbReference type="ARBA" id="ARBA00023163"/>
    </source>
</evidence>
<evidence type="ECO:0000256" key="1">
    <source>
        <dbReference type="ARBA" id="ARBA00023015"/>
    </source>
</evidence>
<evidence type="ECO:0000259" key="4">
    <source>
        <dbReference type="PROSITE" id="PS01124"/>
    </source>
</evidence>
<evidence type="ECO:0000256" key="2">
    <source>
        <dbReference type="ARBA" id="ARBA00023125"/>
    </source>
</evidence>
<gene>
    <name evidence="5" type="ORF">MUG09_01805</name>
</gene>
<evidence type="ECO:0000313" key="5">
    <source>
        <dbReference type="EMBL" id="UOM51506.1"/>
    </source>
</evidence>
<dbReference type="InterPro" id="IPR018060">
    <property type="entry name" value="HTH_AraC"/>
</dbReference>
<proteinExistence type="predicted"/>
<dbReference type="InterPro" id="IPR018771">
    <property type="entry name" value="PocR_dom"/>
</dbReference>
<keyword evidence="1" id="KW-0805">Transcription regulation</keyword>
<name>A0ABY4DBK1_9SPIR</name>
<dbReference type="Proteomes" id="UP000829708">
    <property type="component" value="Chromosome"/>
</dbReference>
<dbReference type="PANTHER" id="PTHR43280">
    <property type="entry name" value="ARAC-FAMILY TRANSCRIPTIONAL REGULATOR"/>
    <property type="match status" value="1"/>
</dbReference>
<dbReference type="Gene3D" id="1.10.10.60">
    <property type="entry name" value="Homeodomain-like"/>
    <property type="match status" value="2"/>
</dbReference>
<dbReference type="SMART" id="SM00342">
    <property type="entry name" value="HTH_ARAC"/>
    <property type="match status" value="1"/>
</dbReference>
<evidence type="ECO:0000313" key="6">
    <source>
        <dbReference type="Proteomes" id="UP000829708"/>
    </source>
</evidence>
<accession>A0ABY4DBK1</accession>
<sequence length="299" mass="34164">MQTIQSLQRYLFELSNTYDATICIKDFTGFMRQDKAIFQALSPFENHTSAYCNYVKSNKKCYRECLDMIPKILRKCTETRSTFSGFCHAGSFEYVIPIMDGENILGAITFGGYASNSPPKNKNHHALAERHPELDESLLEQLYLKEPALPDEQHISVVLRSLEFIASYLGSLGNGYCATENTAKLLTQPKQKQEDVLVEHALTYIKMHVTEKICIEDIARYCNYSSSYVSRNFNKVVGMNINTYINKLKVEVSKTYLITSNKTIADIAEIVGFEDLSYYSRVFSSFLGIPPAEFRRRFT</sequence>
<dbReference type="Pfam" id="PF12833">
    <property type="entry name" value="HTH_18"/>
    <property type="match status" value="1"/>
</dbReference>
<dbReference type="InterPro" id="IPR009057">
    <property type="entry name" value="Homeodomain-like_sf"/>
</dbReference>
<keyword evidence="3" id="KW-0804">Transcription</keyword>
<dbReference type="PROSITE" id="PS00041">
    <property type="entry name" value="HTH_ARAC_FAMILY_1"/>
    <property type="match status" value="1"/>
</dbReference>